<dbReference type="Pfam" id="PF08327">
    <property type="entry name" value="AHSA1"/>
    <property type="match status" value="1"/>
</dbReference>
<comment type="caution">
    <text evidence="3">The sequence shown here is derived from an EMBL/GenBank/DDBJ whole genome shotgun (WGS) entry which is preliminary data.</text>
</comment>
<evidence type="ECO:0000313" key="3">
    <source>
        <dbReference type="EMBL" id="MEE2033390.1"/>
    </source>
</evidence>
<proteinExistence type="inferred from homology"/>
<accession>A0ABU7JTP4</accession>
<dbReference type="InterPro" id="IPR023393">
    <property type="entry name" value="START-like_dom_sf"/>
</dbReference>
<dbReference type="CDD" id="cd08899">
    <property type="entry name" value="SRPBCC_CalC_Aha1-like_6"/>
    <property type="match status" value="1"/>
</dbReference>
<name>A0ABU7JTP4_9NOCA</name>
<gene>
    <name evidence="3" type="ORF">Q8814_14910</name>
</gene>
<feature type="domain" description="Activator of Hsp90 ATPase homologue 1/2-like C-terminal" evidence="2">
    <location>
        <begin position="25"/>
        <end position="138"/>
    </location>
</feature>
<dbReference type="RefSeq" id="WP_330152796.1">
    <property type="nucleotide sequence ID" value="NZ_JAUZMZ010000081.1"/>
</dbReference>
<evidence type="ECO:0000259" key="2">
    <source>
        <dbReference type="Pfam" id="PF08327"/>
    </source>
</evidence>
<dbReference type="Proteomes" id="UP001331936">
    <property type="component" value="Unassembled WGS sequence"/>
</dbReference>
<organism evidence="3 4">
    <name type="scientific">Rhodococcus chondri</name>
    <dbReference type="NCBI Taxonomy" id="3065941"/>
    <lineage>
        <taxon>Bacteria</taxon>
        <taxon>Bacillati</taxon>
        <taxon>Actinomycetota</taxon>
        <taxon>Actinomycetes</taxon>
        <taxon>Mycobacteriales</taxon>
        <taxon>Nocardiaceae</taxon>
        <taxon>Rhodococcus</taxon>
    </lineage>
</organism>
<dbReference type="Gene3D" id="3.30.530.20">
    <property type="match status" value="1"/>
</dbReference>
<evidence type="ECO:0000313" key="4">
    <source>
        <dbReference type="Proteomes" id="UP001331936"/>
    </source>
</evidence>
<protein>
    <submittedName>
        <fullName evidence="3">SRPBCC family protein</fullName>
    </submittedName>
</protein>
<dbReference type="EMBL" id="JAUZMZ010000081">
    <property type="protein sequence ID" value="MEE2033390.1"/>
    <property type="molecule type" value="Genomic_DNA"/>
</dbReference>
<reference evidence="3 4" key="1">
    <citation type="submission" date="2023-08" db="EMBL/GenBank/DDBJ databases">
        <authorList>
            <person name="Girao M."/>
            <person name="Carvalho M.F."/>
        </authorList>
    </citation>
    <scope>NUCLEOTIDE SEQUENCE [LARGE SCALE GENOMIC DNA]</scope>
    <source>
        <strain evidence="3 4">CC-R104</strain>
    </source>
</reference>
<keyword evidence="4" id="KW-1185">Reference proteome</keyword>
<sequence>MNPTPTGILRTTRSGIDLELTRVFRAPIDDVWASVTEADRTAKWFGKWEGEGRPGKTIRVQMGFEEGAPWSVMVIESCEAPRHLAVSMSDSAGDWHLEMTLDESDDVTTLVLVQHRVSADGIGDIGPGWEYYLDMLAASRDGDALPSFDDYYPAQKEYYEQLSPSPR</sequence>
<comment type="similarity">
    <text evidence="1">Belongs to the AHA1 family.</text>
</comment>
<dbReference type="SUPFAM" id="SSF55961">
    <property type="entry name" value="Bet v1-like"/>
    <property type="match status" value="1"/>
</dbReference>
<evidence type="ECO:0000256" key="1">
    <source>
        <dbReference type="ARBA" id="ARBA00006817"/>
    </source>
</evidence>
<dbReference type="InterPro" id="IPR013538">
    <property type="entry name" value="ASHA1/2-like_C"/>
</dbReference>